<evidence type="ECO:0000256" key="2">
    <source>
        <dbReference type="SAM" id="SignalP"/>
    </source>
</evidence>
<dbReference type="Proteomes" id="UP000318080">
    <property type="component" value="Unassembled WGS sequence"/>
</dbReference>
<evidence type="ECO:0000313" key="3">
    <source>
        <dbReference type="EMBL" id="TQE43199.1"/>
    </source>
</evidence>
<keyword evidence="2" id="KW-0732">Signal</keyword>
<evidence type="ECO:0008006" key="5">
    <source>
        <dbReference type="Google" id="ProtNLM"/>
    </source>
</evidence>
<dbReference type="AlphaFoldDB" id="A0A540R626"/>
<dbReference type="STRING" id="1686286.GCA_900092335_01676"/>
<evidence type="ECO:0000313" key="4">
    <source>
        <dbReference type="Proteomes" id="UP000318080"/>
    </source>
</evidence>
<accession>A0A540R626</accession>
<dbReference type="GeneID" id="79852882"/>
<feature type="transmembrane region" description="Helical" evidence="1">
    <location>
        <begin position="66"/>
        <end position="87"/>
    </location>
</feature>
<keyword evidence="1" id="KW-0472">Membrane</keyword>
<gene>
    <name evidence="3" type="ORF">EJK80_08475</name>
</gene>
<proteinExistence type="predicted"/>
<keyword evidence="4" id="KW-1185">Reference proteome</keyword>
<keyword evidence="1" id="KW-0812">Transmembrane</keyword>
<feature type="chain" id="PRO_5021850268" description="Or membrane protein" evidence="2">
    <location>
        <begin position="24"/>
        <end position="95"/>
    </location>
</feature>
<evidence type="ECO:0000256" key="1">
    <source>
        <dbReference type="SAM" id="Phobius"/>
    </source>
</evidence>
<name>A0A540R626_9CORY</name>
<protein>
    <recommendedName>
        <fullName evidence="5">Or membrane protein</fullName>
    </recommendedName>
</protein>
<dbReference type="EMBL" id="VHIR01000011">
    <property type="protein sequence ID" value="TQE43199.1"/>
    <property type="molecule type" value="Genomic_DNA"/>
</dbReference>
<comment type="caution">
    <text evidence="3">The sequence shown here is derived from an EMBL/GenBank/DDBJ whole genome shotgun (WGS) entry which is preliminary data.</text>
</comment>
<organism evidence="3 4">
    <name type="scientific">Corynebacterium phoceense</name>
    <dbReference type="NCBI Taxonomy" id="1686286"/>
    <lineage>
        <taxon>Bacteria</taxon>
        <taxon>Bacillati</taxon>
        <taxon>Actinomycetota</taxon>
        <taxon>Actinomycetes</taxon>
        <taxon>Mycobacteriales</taxon>
        <taxon>Corynebacteriaceae</taxon>
        <taxon>Corynebacterium</taxon>
    </lineage>
</organism>
<reference evidence="3 4" key="1">
    <citation type="submission" date="2019-06" db="EMBL/GenBank/DDBJ databases">
        <title>Draft genome of C. phoceense Strain 272.</title>
        <authorList>
            <person name="Pacheco L.G.C."/>
            <person name="Barberis C.M."/>
            <person name="Almuzara M.N."/>
            <person name="Traglia G.M."/>
            <person name="Santos C.S."/>
            <person name="Rocha D.J.P.G."/>
            <person name="Aguiar E.R.G.R."/>
            <person name="Vay C.A."/>
        </authorList>
    </citation>
    <scope>NUCLEOTIDE SEQUENCE [LARGE SCALE GENOMIC DNA]</scope>
    <source>
        <strain evidence="3 4">272</strain>
    </source>
</reference>
<keyword evidence="1" id="KW-1133">Transmembrane helix</keyword>
<dbReference type="RefSeq" id="WP_066484536.1">
    <property type="nucleotide sequence ID" value="NZ_JADPQA010000008.1"/>
</dbReference>
<feature type="signal peptide" evidence="2">
    <location>
        <begin position="1"/>
        <end position="23"/>
    </location>
</feature>
<sequence length="95" mass="9996">MRRTLVAIATAATVTLAPLQAIAADQSSSQVSQSDASSESNLKGSSYIKWLDENVSPTDNEATNKFLQVLVDGAFALLGFVVVGSIVGEIMRLIP</sequence>